<dbReference type="RefSeq" id="WP_349229231.1">
    <property type="nucleotide sequence ID" value="NZ_JBBMFJ010000013.1"/>
</dbReference>
<reference evidence="1 2" key="1">
    <citation type="submission" date="2024-03" db="EMBL/GenBank/DDBJ databases">
        <title>Human intestinal bacterial collection.</title>
        <authorList>
            <person name="Pauvert C."/>
            <person name="Hitch T.C.A."/>
            <person name="Clavel T."/>
        </authorList>
    </citation>
    <scope>NUCLEOTIDE SEQUENCE [LARGE SCALE GENOMIC DNA]</scope>
    <source>
        <strain evidence="1 2">CLA-AP-H27</strain>
    </source>
</reference>
<dbReference type="Pfam" id="PF09551">
    <property type="entry name" value="Spore_II_R"/>
    <property type="match status" value="1"/>
</dbReference>
<evidence type="ECO:0000313" key="2">
    <source>
        <dbReference type="Proteomes" id="UP001437460"/>
    </source>
</evidence>
<gene>
    <name evidence="1" type="ORF">WMO41_07555</name>
</gene>
<name>A0ABV1HM22_9FIRM</name>
<sequence length="230" mass="26471">MKPKFRAPSGPLTPDYAPAARRILFLSLLLLFLLLTMGNLQKSREALADRIAPSILRFHILANSDSREDQAVKLEVRSFLLDYIHDRLLETADSKEAVTTWLSENKRSLETAADSFLTEKQAPYQARLDLERTWFPTRVYDGLVVPCGTYDAVRVILGDGKGHNWWCVLYPQFCFLDEVCKEIPEESRKELQEKLNQGDYPLLEDHRPDLKIQFFFFPYLQPALPSHNAG</sequence>
<accession>A0ABV1HM22</accession>
<comment type="caution">
    <text evidence="1">The sequence shown here is derived from an EMBL/GenBank/DDBJ whole genome shotgun (WGS) entry which is preliminary data.</text>
</comment>
<keyword evidence="2" id="KW-1185">Reference proteome</keyword>
<organism evidence="1 2">
    <name type="scientific">Ventrimonas faecis</name>
    <dbReference type="NCBI Taxonomy" id="3133170"/>
    <lineage>
        <taxon>Bacteria</taxon>
        <taxon>Bacillati</taxon>
        <taxon>Bacillota</taxon>
        <taxon>Clostridia</taxon>
        <taxon>Lachnospirales</taxon>
        <taxon>Lachnospiraceae</taxon>
        <taxon>Ventrimonas</taxon>
    </lineage>
</organism>
<dbReference type="InterPro" id="IPR014202">
    <property type="entry name" value="Spore_II_R"/>
</dbReference>
<protein>
    <submittedName>
        <fullName evidence="1">Stage II sporulation protein R</fullName>
    </submittedName>
</protein>
<evidence type="ECO:0000313" key="1">
    <source>
        <dbReference type="EMBL" id="MEQ2563018.1"/>
    </source>
</evidence>
<dbReference type="EMBL" id="JBBMFJ010000013">
    <property type="protein sequence ID" value="MEQ2563018.1"/>
    <property type="molecule type" value="Genomic_DNA"/>
</dbReference>
<dbReference type="Proteomes" id="UP001437460">
    <property type="component" value="Unassembled WGS sequence"/>
</dbReference>
<proteinExistence type="predicted"/>